<gene>
    <name evidence="1" type="ORF">Slati_0432100</name>
</gene>
<protein>
    <submittedName>
        <fullName evidence="1">Uncharacterized protein</fullName>
    </submittedName>
</protein>
<reference evidence="1" key="1">
    <citation type="submission" date="2020-06" db="EMBL/GenBank/DDBJ databases">
        <authorList>
            <person name="Li T."/>
            <person name="Hu X."/>
            <person name="Zhang T."/>
            <person name="Song X."/>
            <person name="Zhang H."/>
            <person name="Dai N."/>
            <person name="Sheng W."/>
            <person name="Hou X."/>
            <person name="Wei L."/>
        </authorList>
    </citation>
    <scope>NUCLEOTIDE SEQUENCE</scope>
    <source>
        <strain evidence="1">KEN1</strain>
        <tissue evidence="1">Leaf</tissue>
    </source>
</reference>
<proteinExistence type="predicted"/>
<accession>A0AAW2XVN0</accession>
<sequence length="111" mass="12774">MYVKSSMVVSGGLQGDFKRRLAARLGMRLVNSHDRGIELPRVAGRSRSALFHNICDRLWSQINGWKSKLLSQARKVVLIKSVFQSLPTYAMSCFCFPDHLINELEREMRDF</sequence>
<reference evidence="1" key="2">
    <citation type="journal article" date="2024" name="Plant">
        <title>Genomic evolution and insights into agronomic trait innovations of Sesamum species.</title>
        <authorList>
            <person name="Miao H."/>
            <person name="Wang L."/>
            <person name="Qu L."/>
            <person name="Liu H."/>
            <person name="Sun Y."/>
            <person name="Le M."/>
            <person name="Wang Q."/>
            <person name="Wei S."/>
            <person name="Zheng Y."/>
            <person name="Lin W."/>
            <person name="Duan Y."/>
            <person name="Cao H."/>
            <person name="Xiong S."/>
            <person name="Wang X."/>
            <person name="Wei L."/>
            <person name="Li C."/>
            <person name="Ma Q."/>
            <person name="Ju M."/>
            <person name="Zhao R."/>
            <person name="Li G."/>
            <person name="Mu C."/>
            <person name="Tian Q."/>
            <person name="Mei H."/>
            <person name="Zhang T."/>
            <person name="Gao T."/>
            <person name="Zhang H."/>
        </authorList>
    </citation>
    <scope>NUCLEOTIDE SEQUENCE</scope>
    <source>
        <strain evidence="1">KEN1</strain>
    </source>
</reference>
<comment type="caution">
    <text evidence="1">The sequence shown here is derived from an EMBL/GenBank/DDBJ whole genome shotgun (WGS) entry which is preliminary data.</text>
</comment>
<evidence type="ECO:0000313" key="1">
    <source>
        <dbReference type="EMBL" id="KAL0458049.1"/>
    </source>
</evidence>
<dbReference type="PANTHER" id="PTHR33116:SF86">
    <property type="entry name" value="REVERSE TRANSCRIPTASE DOMAIN-CONTAINING PROTEIN"/>
    <property type="match status" value="1"/>
</dbReference>
<name>A0AAW2XVN0_9LAMI</name>
<dbReference type="AlphaFoldDB" id="A0AAW2XVN0"/>
<dbReference type="EMBL" id="JACGWN010000002">
    <property type="protein sequence ID" value="KAL0458049.1"/>
    <property type="molecule type" value="Genomic_DNA"/>
</dbReference>
<organism evidence="1">
    <name type="scientific">Sesamum latifolium</name>
    <dbReference type="NCBI Taxonomy" id="2727402"/>
    <lineage>
        <taxon>Eukaryota</taxon>
        <taxon>Viridiplantae</taxon>
        <taxon>Streptophyta</taxon>
        <taxon>Embryophyta</taxon>
        <taxon>Tracheophyta</taxon>
        <taxon>Spermatophyta</taxon>
        <taxon>Magnoliopsida</taxon>
        <taxon>eudicotyledons</taxon>
        <taxon>Gunneridae</taxon>
        <taxon>Pentapetalae</taxon>
        <taxon>asterids</taxon>
        <taxon>lamiids</taxon>
        <taxon>Lamiales</taxon>
        <taxon>Pedaliaceae</taxon>
        <taxon>Sesamum</taxon>
    </lineage>
</organism>
<dbReference type="PANTHER" id="PTHR33116">
    <property type="entry name" value="REVERSE TRANSCRIPTASE ZINC-BINDING DOMAIN-CONTAINING PROTEIN-RELATED-RELATED"/>
    <property type="match status" value="1"/>
</dbReference>